<dbReference type="AlphaFoldDB" id="A0A2A6B521"/>
<protein>
    <submittedName>
        <fullName evidence="1">Uncharacterized protein</fullName>
    </submittedName>
</protein>
<sequence length="148" mass="16108">MSWSGVVEPPQAPVSAARRKEPPVERFGCAQKQELNEIFGTIFDRQLNSSRQRDLHIRVVFETNQMEDSSSSVCATMSRTTFSSSMSVIERSIGSTADASRSTLFSSHAVIAPSQQPLFSLVMGISLSAFLLEIGIIATPSEANEGPR</sequence>
<gene>
    <name evidence="1" type="primary">WBGene00203004</name>
</gene>
<reference evidence="1" key="2">
    <citation type="submission" date="2022-06" db="UniProtKB">
        <authorList>
            <consortium name="EnsemblMetazoa"/>
        </authorList>
    </citation>
    <scope>IDENTIFICATION</scope>
    <source>
        <strain evidence="1">PS312</strain>
    </source>
</reference>
<dbReference type="Proteomes" id="UP000005239">
    <property type="component" value="Unassembled WGS sequence"/>
</dbReference>
<organism evidence="1 2">
    <name type="scientific">Pristionchus pacificus</name>
    <name type="common">Parasitic nematode worm</name>
    <dbReference type="NCBI Taxonomy" id="54126"/>
    <lineage>
        <taxon>Eukaryota</taxon>
        <taxon>Metazoa</taxon>
        <taxon>Ecdysozoa</taxon>
        <taxon>Nematoda</taxon>
        <taxon>Chromadorea</taxon>
        <taxon>Rhabditida</taxon>
        <taxon>Rhabditina</taxon>
        <taxon>Diplogasteromorpha</taxon>
        <taxon>Diplogasteroidea</taxon>
        <taxon>Neodiplogasteridae</taxon>
        <taxon>Pristionchus</taxon>
    </lineage>
</organism>
<reference evidence="2" key="1">
    <citation type="journal article" date="2008" name="Nat. Genet.">
        <title>The Pristionchus pacificus genome provides a unique perspective on nematode lifestyle and parasitism.</title>
        <authorList>
            <person name="Dieterich C."/>
            <person name="Clifton S.W."/>
            <person name="Schuster L.N."/>
            <person name="Chinwalla A."/>
            <person name="Delehaunty K."/>
            <person name="Dinkelacker I."/>
            <person name="Fulton L."/>
            <person name="Fulton R."/>
            <person name="Godfrey J."/>
            <person name="Minx P."/>
            <person name="Mitreva M."/>
            <person name="Roeseler W."/>
            <person name="Tian H."/>
            <person name="Witte H."/>
            <person name="Yang S.P."/>
            <person name="Wilson R.K."/>
            <person name="Sommer R.J."/>
        </authorList>
    </citation>
    <scope>NUCLEOTIDE SEQUENCE [LARGE SCALE GENOMIC DNA]</scope>
    <source>
        <strain evidence="2">PS312</strain>
    </source>
</reference>
<dbReference type="EnsemblMetazoa" id="PPA30136.1">
    <property type="protein sequence ID" value="PPA30136.1"/>
    <property type="gene ID" value="WBGene00203004"/>
</dbReference>
<name>A0A2A6B521_PRIPA</name>
<proteinExistence type="predicted"/>
<keyword evidence="2" id="KW-1185">Reference proteome</keyword>
<accession>A0A2A6B521</accession>
<accession>A0A8R1UJV6</accession>
<evidence type="ECO:0000313" key="1">
    <source>
        <dbReference type="EnsemblMetazoa" id="PPA30136.1"/>
    </source>
</evidence>
<evidence type="ECO:0000313" key="2">
    <source>
        <dbReference type="Proteomes" id="UP000005239"/>
    </source>
</evidence>